<evidence type="ECO:0000256" key="2">
    <source>
        <dbReference type="ARBA" id="ARBA00011742"/>
    </source>
</evidence>
<evidence type="ECO:0000259" key="7">
    <source>
        <dbReference type="PROSITE" id="PS50296"/>
    </source>
</evidence>
<dbReference type="GO" id="GO:0001731">
    <property type="term" value="P:formation of translation preinitiation complex"/>
    <property type="evidence" value="ECO:0007669"/>
    <property type="project" value="TreeGrafter"/>
</dbReference>
<dbReference type="InterPro" id="IPR005873">
    <property type="entry name" value="DENR_eukaryotes"/>
</dbReference>
<sequence>MSATTKKTVLYCGVCGMPPEYCEFSAAKKKCQEWLSSKYPEEHERLYGDAAITEKLAQTNLSEDKAAKEAARMEKAMSKEEARMARELEKKMSSRVVIKRVERNKRKCVTSVQGLEIFGVDLKKTAKNFANHFACGGSVSKNPQGQDEIVVQGDFSDEILELILKMHPEVPKDNIEQVEEKKSKKKAPGAVGA</sequence>
<keyword evidence="4" id="KW-0687">Ribonucleoprotein</keyword>
<dbReference type="EMBL" id="MCFD01000015">
    <property type="protein sequence ID" value="ORX66554.1"/>
    <property type="molecule type" value="Genomic_DNA"/>
</dbReference>
<dbReference type="PROSITE" id="PS50296">
    <property type="entry name" value="SUI1"/>
    <property type="match status" value="1"/>
</dbReference>
<reference evidence="8 9" key="1">
    <citation type="submission" date="2016-07" db="EMBL/GenBank/DDBJ databases">
        <title>Pervasive Adenine N6-methylation of Active Genes in Fungi.</title>
        <authorList>
            <consortium name="DOE Joint Genome Institute"/>
            <person name="Mondo S.J."/>
            <person name="Dannebaum R.O."/>
            <person name="Kuo R.C."/>
            <person name="Labutti K."/>
            <person name="Haridas S."/>
            <person name="Kuo A."/>
            <person name="Salamov A."/>
            <person name="Ahrendt S.R."/>
            <person name="Lipzen A."/>
            <person name="Sullivan W."/>
            <person name="Andreopoulos W.B."/>
            <person name="Clum A."/>
            <person name="Lindquist E."/>
            <person name="Daum C."/>
            <person name="Ramamoorthy G.K."/>
            <person name="Gryganskyi A."/>
            <person name="Culley D."/>
            <person name="Magnuson J.K."/>
            <person name="James T.Y."/>
            <person name="O'Malley M.A."/>
            <person name="Stajich J.E."/>
            <person name="Spatafora J.W."/>
            <person name="Visel A."/>
            <person name="Grigoriev I.V."/>
        </authorList>
    </citation>
    <scope>NUCLEOTIDE SEQUENCE [LARGE SCALE GENOMIC DNA]</scope>
    <source>
        <strain evidence="8 9">ATCC 12442</strain>
    </source>
</reference>
<organism evidence="8 9">
    <name type="scientific">Linderina pennispora</name>
    <dbReference type="NCBI Taxonomy" id="61395"/>
    <lineage>
        <taxon>Eukaryota</taxon>
        <taxon>Fungi</taxon>
        <taxon>Fungi incertae sedis</taxon>
        <taxon>Zoopagomycota</taxon>
        <taxon>Kickxellomycotina</taxon>
        <taxon>Kickxellomycetes</taxon>
        <taxon>Kickxellales</taxon>
        <taxon>Kickxellaceae</taxon>
        <taxon>Linderina</taxon>
    </lineage>
</organism>
<keyword evidence="4" id="KW-0689">Ribosomal protein</keyword>
<keyword evidence="5" id="KW-0175">Coiled coil</keyword>
<comment type="caution">
    <text evidence="8">The sequence shown here is derived from an EMBL/GenBank/DDBJ whole genome shotgun (WGS) entry which is preliminary data.</text>
</comment>
<dbReference type="InterPro" id="IPR001950">
    <property type="entry name" value="SUI1"/>
</dbReference>
<dbReference type="PANTHER" id="PTHR12789:SF0">
    <property type="entry name" value="DENSITY-REGULATED PROTEIN"/>
    <property type="match status" value="1"/>
</dbReference>
<evidence type="ECO:0000256" key="3">
    <source>
        <dbReference type="ARBA" id="ARBA00020058"/>
    </source>
</evidence>
<evidence type="ECO:0000256" key="5">
    <source>
        <dbReference type="SAM" id="Coils"/>
    </source>
</evidence>
<dbReference type="InterPro" id="IPR048517">
    <property type="entry name" value="DENR_N"/>
</dbReference>
<dbReference type="GO" id="GO:0003729">
    <property type="term" value="F:mRNA binding"/>
    <property type="evidence" value="ECO:0007669"/>
    <property type="project" value="TreeGrafter"/>
</dbReference>
<dbReference type="GO" id="GO:0005840">
    <property type="term" value="C:ribosome"/>
    <property type="evidence" value="ECO:0007669"/>
    <property type="project" value="UniProtKB-KW"/>
</dbReference>
<feature type="domain" description="SUI1" evidence="7">
    <location>
        <begin position="96"/>
        <end position="167"/>
    </location>
</feature>
<dbReference type="NCBIfam" id="TIGR01159">
    <property type="entry name" value="DRP1"/>
    <property type="match status" value="1"/>
</dbReference>
<evidence type="ECO:0000313" key="9">
    <source>
        <dbReference type="Proteomes" id="UP000193922"/>
    </source>
</evidence>
<comment type="subunit">
    <text evidence="2 4">Interacts with the 40S ribosomal subunit.</text>
</comment>
<proteinExistence type="inferred from homology"/>
<dbReference type="GO" id="GO:0003743">
    <property type="term" value="F:translation initiation factor activity"/>
    <property type="evidence" value="ECO:0007669"/>
    <property type="project" value="InterPro"/>
</dbReference>
<evidence type="ECO:0000313" key="8">
    <source>
        <dbReference type="EMBL" id="ORX66554.1"/>
    </source>
</evidence>
<feature type="compositionally biased region" description="Basic and acidic residues" evidence="6">
    <location>
        <begin position="171"/>
        <end position="182"/>
    </location>
</feature>
<dbReference type="InterPro" id="IPR046447">
    <property type="entry name" value="DENR_C"/>
</dbReference>
<dbReference type="GO" id="GO:0005737">
    <property type="term" value="C:cytoplasm"/>
    <property type="evidence" value="ECO:0007669"/>
    <property type="project" value="UniProtKB-SubCell"/>
</dbReference>
<evidence type="ECO:0000256" key="6">
    <source>
        <dbReference type="SAM" id="MobiDB-lite"/>
    </source>
</evidence>
<dbReference type="RefSeq" id="XP_040740542.1">
    <property type="nucleotide sequence ID" value="XM_040888558.1"/>
</dbReference>
<comment type="subcellular location">
    <subcellularLocation>
        <location evidence="4">Cytoplasm</location>
    </subcellularLocation>
</comment>
<dbReference type="PANTHER" id="PTHR12789">
    <property type="entry name" value="DENSITY-REGULATED PROTEIN HOMOLOG"/>
    <property type="match status" value="1"/>
</dbReference>
<dbReference type="GO" id="GO:0002188">
    <property type="term" value="P:translation reinitiation"/>
    <property type="evidence" value="ECO:0007669"/>
    <property type="project" value="TreeGrafter"/>
</dbReference>
<dbReference type="AlphaFoldDB" id="A0A1Y1W0B8"/>
<dbReference type="InterPro" id="IPR036877">
    <property type="entry name" value="SUI1_dom_sf"/>
</dbReference>
<gene>
    <name evidence="8" type="ORF">DL89DRAFT_270091</name>
</gene>
<protein>
    <recommendedName>
        <fullName evidence="3 4">Translation machinery-associated protein 22</fullName>
    </recommendedName>
</protein>
<dbReference type="GO" id="GO:1990904">
    <property type="term" value="C:ribonucleoprotein complex"/>
    <property type="evidence" value="ECO:0007669"/>
    <property type="project" value="UniProtKB-KW"/>
</dbReference>
<dbReference type="Pfam" id="PF01253">
    <property type="entry name" value="SUI1"/>
    <property type="match status" value="1"/>
</dbReference>
<dbReference type="GeneID" id="63805206"/>
<dbReference type="Gene3D" id="3.30.780.10">
    <property type="entry name" value="SUI1-like domain"/>
    <property type="match status" value="1"/>
</dbReference>
<accession>A0A1Y1W0B8</accession>
<dbReference type="CDD" id="cd11607">
    <property type="entry name" value="DENR_C"/>
    <property type="match status" value="1"/>
</dbReference>
<dbReference type="STRING" id="61395.A0A1Y1W0B8"/>
<dbReference type="SUPFAM" id="SSF55159">
    <property type="entry name" value="eIF1-like"/>
    <property type="match status" value="1"/>
</dbReference>
<comment type="similarity">
    <text evidence="1 4">Belongs to the DENR family.</text>
</comment>
<keyword evidence="9" id="KW-1185">Reference proteome</keyword>
<dbReference type="Proteomes" id="UP000193922">
    <property type="component" value="Unassembled WGS sequence"/>
</dbReference>
<name>A0A1Y1W0B8_9FUNG</name>
<comment type="domain">
    <text evidence="4">The SUI1 domain may be involved in RNA binding.</text>
</comment>
<feature type="region of interest" description="Disordered" evidence="6">
    <location>
        <begin position="171"/>
        <end position="193"/>
    </location>
</feature>
<feature type="coiled-coil region" evidence="5">
    <location>
        <begin position="63"/>
        <end position="90"/>
    </location>
</feature>
<evidence type="ECO:0000256" key="1">
    <source>
        <dbReference type="ARBA" id="ARBA00007514"/>
    </source>
</evidence>
<evidence type="ECO:0000256" key="4">
    <source>
        <dbReference type="RuleBase" id="RU361273"/>
    </source>
</evidence>
<keyword evidence="4" id="KW-0963">Cytoplasm</keyword>
<dbReference type="OrthoDB" id="277199at2759"/>
<dbReference type="InterPro" id="IPR050318">
    <property type="entry name" value="DENR/SUI1_TIF"/>
</dbReference>
<dbReference type="Pfam" id="PF21023">
    <property type="entry name" value="DENR_N"/>
    <property type="match status" value="1"/>
</dbReference>